<dbReference type="EMBL" id="JBBPFD010000165">
    <property type="protein sequence ID" value="KAK7879974.1"/>
    <property type="molecule type" value="Genomic_DNA"/>
</dbReference>
<dbReference type="AlphaFoldDB" id="A0AAW0MKE1"/>
<evidence type="ECO:0000313" key="2">
    <source>
        <dbReference type="Proteomes" id="UP001460270"/>
    </source>
</evidence>
<feature type="non-terminal residue" evidence="1">
    <location>
        <position position="1"/>
    </location>
</feature>
<proteinExistence type="predicted"/>
<comment type="caution">
    <text evidence="1">The sequence shown here is derived from an EMBL/GenBank/DDBJ whole genome shotgun (WGS) entry which is preliminary data.</text>
</comment>
<keyword evidence="2" id="KW-1185">Reference proteome</keyword>
<organism evidence="1 2">
    <name type="scientific">Mugilogobius chulae</name>
    <name type="common">yellowstripe goby</name>
    <dbReference type="NCBI Taxonomy" id="88201"/>
    <lineage>
        <taxon>Eukaryota</taxon>
        <taxon>Metazoa</taxon>
        <taxon>Chordata</taxon>
        <taxon>Craniata</taxon>
        <taxon>Vertebrata</taxon>
        <taxon>Euteleostomi</taxon>
        <taxon>Actinopterygii</taxon>
        <taxon>Neopterygii</taxon>
        <taxon>Teleostei</taxon>
        <taxon>Neoteleostei</taxon>
        <taxon>Acanthomorphata</taxon>
        <taxon>Gobiaria</taxon>
        <taxon>Gobiiformes</taxon>
        <taxon>Gobioidei</taxon>
        <taxon>Gobiidae</taxon>
        <taxon>Gobionellinae</taxon>
        <taxon>Mugilogobius</taxon>
    </lineage>
</organism>
<evidence type="ECO:0000313" key="1">
    <source>
        <dbReference type="EMBL" id="KAK7879974.1"/>
    </source>
</evidence>
<gene>
    <name evidence="1" type="ORF">WMY93_033364</name>
</gene>
<sequence length="127" mass="13893">RASVCVCVCPRDCLSCLVYDIYIIKELSHCSRERDKRYFFIAMSFFNSRESACPVGTRSVWPDRPFPTDAVHAASEEARVQALHQLDVLTTNYVGEELGGPAETRVPTGPSLCTLCSGAGSTSALQT</sequence>
<reference evidence="2" key="1">
    <citation type="submission" date="2024-04" db="EMBL/GenBank/DDBJ databases">
        <title>Salinicola lusitanus LLJ914,a marine bacterium isolated from the Okinawa Trough.</title>
        <authorList>
            <person name="Li J."/>
        </authorList>
    </citation>
    <scope>NUCLEOTIDE SEQUENCE [LARGE SCALE GENOMIC DNA]</scope>
</reference>
<dbReference type="Proteomes" id="UP001460270">
    <property type="component" value="Unassembled WGS sequence"/>
</dbReference>
<accession>A0AAW0MKE1</accession>
<protein>
    <submittedName>
        <fullName evidence="1">Uncharacterized protein</fullName>
    </submittedName>
</protein>
<name>A0AAW0MKE1_9GOBI</name>